<keyword evidence="2" id="KW-0479">Metal-binding</keyword>
<feature type="domain" description="Myb/SANT-like" evidence="4">
    <location>
        <begin position="19"/>
        <end position="111"/>
    </location>
</feature>
<sequence length="549" mass="62849">MAQNVPSKGVKMPMDSADWNDYNTRVVCEIFVEQVAAANRPNTHLSNPGYNEVIEKFAVRTGLRYTRLQIKNKWDKHRVEYNCWKKLTSQTGLGWDNTKETVTATVEHWKQLKGDIPGCTKFMKAGLQNEELLQKMFEDIRNTGADHWSLGQSTIPTPTNEAIHIADDNEIDEETEDDEPSAKRKRGGGSKVDKSKKSKSGSQKMMSSDSEDGSSDEEYEFDLLAMELFETAVGNFSTTRRIAKNYYSLYLNKAEPRTSRLSGMGWVQETLATPGECYKMLRMNGHTFVALHDRLDPNFPTAHDRIRKDRRMWSHFKDCIGAVDGTHILAVVPDDEKIRYIGRSKSTTQNVMAICDHDMRFTYAFIGQPGSMHDITVLFTALQTDLTIFPHPPQGKYYLVDAGYPNCPGYLAPYKGQRYHVPEFRRGTAPSGEKEKFNFLHSSLRTIIERCFGVWKMKWWILLKIPSFPMWKQKMVVAATMALHNFIRDHDAPDRHFHRFERNPDYVPTIPSRFRRYVLSQDASDTSTEGQSDVSMDVFRDDLAGCIAG</sequence>
<dbReference type="AlphaFoldDB" id="Q2QP96"/>
<dbReference type="PANTHER" id="PTHR47851:SF7">
    <property type="entry name" value="MYB_SANT-LIKE DOMAIN-CONTAINING PROTEIN"/>
    <property type="match status" value="1"/>
</dbReference>
<organism evidence="7">
    <name type="scientific">Oryza sativa subsp. japonica</name>
    <name type="common">Rice</name>
    <dbReference type="NCBI Taxonomy" id="39947"/>
    <lineage>
        <taxon>Eukaryota</taxon>
        <taxon>Viridiplantae</taxon>
        <taxon>Streptophyta</taxon>
        <taxon>Embryophyta</taxon>
        <taxon>Tracheophyta</taxon>
        <taxon>Spermatophyta</taxon>
        <taxon>Magnoliopsida</taxon>
        <taxon>Liliopsida</taxon>
        <taxon>Poales</taxon>
        <taxon>Poaceae</taxon>
        <taxon>BOP clade</taxon>
        <taxon>Oryzoideae</taxon>
        <taxon>Oryzeae</taxon>
        <taxon>Oryzinae</taxon>
        <taxon>Oryza</taxon>
        <taxon>Oryza sativa</taxon>
    </lineage>
</organism>
<dbReference type="InterPro" id="IPR027806">
    <property type="entry name" value="HARBI1_dom"/>
</dbReference>
<name>Q2QP96_ORYSJ</name>
<accession>Q2QP96</accession>
<feature type="compositionally biased region" description="Acidic residues" evidence="3">
    <location>
        <begin position="168"/>
        <end position="179"/>
    </location>
</feature>
<reference evidence="7" key="1">
    <citation type="journal article" date="2005" name="BMC Biol.">
        <title>The sequence of rice chromosomes 11 and 12, rich in disease resistance genes and recent gene duplications.</title>
        <authorList>
            <consortium name="The rice chromosomes 11 and 12 sequencing consortia"/>
        </authorList>
    </citation>
    <scope>NUCLEOTIDE SEQUENCE [LARGE SCALE GENOMIC DNA]</scope>
</reference>
<dbReference type="Pfam" id="PF12776">
    <property type="entry name" value="Myb_DNA-bind_3"/>
    <property type="match status" value="1"/>
</dbReference>
<evidence type="ECO:0000259" key="4">
    <source>
        <dbReference type="Pfam" id="PF12776"/>
    </source>
</evidence>
<dbReference type="GO" id="GO:0046872">
    <property type="term" value="F:metal ion binding"/>
    <property type="evidence" value="ECO:0007669"/>
    <property type="project" value="UniProtKB-KW"/>
</dbReference>
<evidence type="ECO:0000313" key="7">
    <source>
        <dbReference type="EMBL" id="ABA99327.1"/>
    </source>
</evidence>
<protein>
    <submittedName>
        <fullName evidence="7">Transposon protein, putative, CACTA, En/Spm sub-class</fullName>
    </submittedName>
</protein>
<dbReference type="InterPro" id="IPR024752">
    <property type="entry name" value="Myb/SANT-like_dom"/>
</dbReference>
<feature type="region of interest" description="Disordered" evidence="3">
    <location>
        <begin position="167"/>
        <end position="215"/>
    </location>
</feature>
<reference evidence="7" key="2">
    <citation type="submission" date="2005-04" db="EMBL/GenBank/DDBJ databases">
        <authorList>
            <person name="Buell C.R."/>
            <person name="Wing R.A."/>
            <person name="McCombie W.A."/>
            <person name="Ouyang S."/>
        </authorList>
    </citation>
    <scope>NUCLEOTIDE SEQUENCE</scope>
</reference>
<reference evidence="7" key="3">
    <citation type="submission" date="2006-01" db="EMBL/GenBank/DDBJ databases">
        <authorList>
            <person name="Buell R."/>
        </authorList>
    </citation>
    <scope>NUCLEOTIDE SEQUENCE</scope>
</reference>
<evidence type="ECO:0000256" key="3">
    <source>
        <dbReference type="SAM" id="MobiDB-lite"/>
    </source>
</evidence>
<evidence type="ECO:0000256" key="2">
    <source>
        <dbReference type="ARBA" id="ARBA00022723"/>
    </source>
</evidence>
<evidence type="ECO:0000256" key="1">
    <source>
        <dbReference type="ARBA" id="ARBA00001968"/>
    </source>
</evidence>
<dbReference type="Pfam" id="PF13359">
    <property type="entry name" value="DDE_Tnp_4"/>
    <property type="match status" value="1"/>
</dbReference>
<evidence type="ECO:0000313" key="6">
    <source>
        <dbReference type="EMBL" id="ABA99324.1"/>
    </source>
</evidence>
<comment type="cofactor">
    <cofactor evidence="1">
        <name>a divalent metal cation</name>
        <dbReference type="ChEBI" id="CHEBI:60240"/>
    </cofactor>
</comment>
<evidence type="ECO:0000259" key="5">
    <source>
        <dbReference type="Pfam" id="PF13359"/>
    </source>
</evidence>
<feature type="compositionally biased region" description="Basic residues" evidence="3">
    <location>
        <begin position="183"/>
        <end position="199"/>
    </location>
</feature>
<feature type="domain" description="DDE Tnp4" evidence="5">
    <location>
        <begin position="323"/>
        <end position="485"/>
    </location>
</feature>
<dbReference type="EMBL" id="DP000011">
    <property type="protein sequence ID" value="ABA99327.1"/>
    <property type="molecule type" value="Genomic_DNA"/>
</dbReference>
<gene>
    <name evidence="6" type="ordered locus">LOC_Os12g35209</name>
    <name evidence="7" type="ordered locus">LOC_Os12g35239</name>
</gene>
<proteinExistence type="predicted"/>
<dbReference type="EMBL" id="DP000011">
    <property type="protein sequence ID" value="ABA99324.1"/>
    <property type="molecule type" value="Genomic_DNA"/>
</dbReference>
<dbReference type="PANTHER" id="PTHR47851">
    <property type="entry name" value="OS06G0588700 PROTEIN-RELATED"/>
    <property type="match status" value="1"/>
</dbReference>